<feature type="compositionally biased region" description="Basic residues" evidence="1">
    <location>
        <begin position="202"/>
        <end position="214"/>
    </location>
</feature>
<gene>
    <name evidence="2" type="ORF">CCMA1212_007416</name>
</gene>
<comment type="caution">
    <text evidence="2">The sequence shown here is derived from an EMBL/GenBank/DDBJ whole genome shotgun (WGS) entry which is preliminary data.</text>
</comment>
<feature type="compositionally biased region" description="Polar residues" evidence="1">
    <location>
        <begin position="1"/>
        <end position="16"/>
    </location>
</feature>
<dbReference type="GeneID" id="300579035"/>
<evidence type="ECO:0000313" key="3">
    <source>
        <dbReference type="Proteomes" id="UP001642720"/>
    </source>
</evidence>
<feature type="compositionally biased region" description="Low complexity" evidence="1">
    <location>
        <begin position="183"/>
        <end position="200"/>
    </location>
</feature>
<dbReference type="RefSeq" id="XP_073557234.1">
    <property type="nucleotide sequence ID" value="XM_073704585.1"/>
</dbReference>
<dbReference type="EMBL" id="PPTA01000010">
    <property type="protein sequence ID" value="TFB01033.1"/>
    <property type="molecule type" value="Genomic_DNA"/>
</dbReference>
<accession>A0ABY2H1T5</accession>
<feature type="region of interest" description="Disordered" evidence="1">
    <location>
        <begin position="231"/>
        <end position="308"/>
    </location>
</feature>
<feature type="compositionally biased region" description="Polar residues" evidence="1">
    <location>
        <begin position="262"/>
        <end position="277"/>
    </location>
</feature>
<proteinExistence type="predicted"/>
<keyword evidence="3" id="KW-1185">Reference proteome</keyword>
<evidence type="ECO:0000256" key="1">
    <source>
        <dbReference type="SAM" id="MobiDB-lite"/>
    </source>
</evidence>
<feature type="region of interest" description="Disordered" evidence="1">
    <location>
        <begin position="1"/>
        <end position="40"/>
    </location>
</feature>
<sequence length="690" mass="76373">MTIHQPQHEFQAQQMASYAAPQAPEHTGQDIELESQYSDHTSPLHEGVLFQKPFTTSRSPQWHLPDSPPGGSVTRHYLSSSLPRAFGYYQGSPEDHSGHGSQDGTPMVVISSPGDMDNMLADFPTLNSPNLVQGGSFPDPYLFPYNAMPRPGRAGIDATGSATFALSADLQSSPNVEGERGDCTSSETASSTATCPPATGRGRGKGKGKAKGKGKGNSLQVGVALHRRRLSESHSAHLGSPGFQSLDRPSSHRSIRGRNPTEPASVSRSRPYTSNTTDGKDEGTEATKGTKPRGKRVGPLRDGNRELATKRRNDRTVCIGCKMAKVMCAGREDGGVCERCASSHSSAPKPFVCAPASFFELIQQGSTALLALHVIYPFNHSAGLRQPISLPAEIHIRDMLRFVDGLQRSHERIRFYAGRTMLYELDLRACWTYINSTCSPMPHPFQQFIDGLKIQKPDVWKSCIRDGHGRPMTDNLCDALLALDDMAPWIRYSLVSKDPSTLYITPNGRTETLLSPGDAYHRQVIIVAAQLSRIIGRKLELQFYDYLKKVLGNPSICTKLVLDVGRTLMSLRRRLVQWEQTRAAASLCASPEPALHAHEDDTGSSAPSNRVSRIKSLCQILYVYFCYMRRRLSPDEQEGMRTMLVWYPDRVQAVKETFPQYESLEGFEDWLQFKERPMADAEMGFDRGEP</sequence>
<protein>
    <recommendedName>
        <fullName evidence="4">Zn(2)-C6 fungal-type domain-containing protein</fullName>
    </recommendedName>
</protein>
<feature type="region of interest" description="Disordered" evidence="1">
    <location>
        <begin position="169"/>
        <end position="219"/>
    </location>
</feature>
<organism evidence="2 3">
    <name type="scientific">Trichoderma ghanense</name>
    <dbReference type="NCBI Taxonomy" id="65468"/>
    <lineage>
        <taxon>Eukaryota</taxon>
        <taxon>Fungi</taxon>
        <taxon>Dikarya</taxon>
        <taxon>Ascomycota</taxon>
        <taxon>Pezizomycotina</taxon>
        <taxon>Sordariomycetes</taxon>
        <taxon>Hypocreomycetidae</taxon>
        <taxon>Hypocreales</taxon>
        <taxon>Hypocreaceae</taxon>
        <taxon>Trichoderma</taxon>
    </lineage>
</organism>
<dbReference type="Proteomes" id="UP001642720">
    <property type="component" value="Unassembled WGS sequence"/>
</dbReference>
<evidence type="ECO:0008006" key="4">
    <source>
        <dbReference type="Google" id="ProtNLM"/>
    </source>
</evidence>
<evidence type="ECO:0000313" key="2">
    <source>
        <dbReference type="EMBL" id="TFB01033.1"/>
    </source>
</evidence>
<reference evidence="2 3" key="1">
    <citation type="submission" date="2018-01" db="EMBL/GenBank/DDBJ databases">
        <title>Genome characterization of the sugarcane-associated fungus Trichoderma ghanense CCMA-1212 and their application in lignocelulose bioconversion.</title>
        <authorList>
            <person name="Steindorff A.S."/>
            <person name="Mendes T.D."/>
            <person name="Vilela E.S.D."/>
            <person name="Rodrigues D.S."/>
            <person name="Formighieri E.F."/>
            <person name="Melo I.S."/>
            <person name="Favaro L.C.L."/>
        </authorList>
    </citation>
    <scope>NUCLEOTIDE SEQUENCE [LARGE SCALE GENOMIC DNA]</scope>
    <source>
        <strain evidence="2 3">CCMA-1212</strain>
    </source>
</reference>
<name>A0ABY2H1T5_9HYPO</name>